<organism evidence="10">
    <name type="scientific">bioreactor metagenome</name>
    <dbReference type="NCBI Taxonomy" id="1076179"/>
    <lineage>
        <taxon>unclassified sequences</taxon>
        <taxon>metagenomes</taxon>
        <taxon>ecological metagenomes</taxon>
    </lineage>
</organism>
<evidence type="ECO:0000256" key="5">
    <source>
        <dbReference type="ARBA" id="ARBA00022692"/>
    </source>
</evidence>
<evidence type="ECO:0000313" key="10">
    <source>
        <dbReference type="EMBL" id="MPM75728.1"/>
    </source>
</evidence>
<evidence type="ECO:0000256" key="7">
    <source>
        <dbReference type="ARBA" id="ARBA00023136"/>
    </source>
</evidence>
<feature type="transmembrane region" description="Helical" evidence="8">
    <location>
        <begin position="94"/>
        <end position="116"/>
    </location>
</feature>
<comment type="caution">
    <text evidence="10">The sequence shown here is derived from an EMBL/GenBank/DDBJ whole genome shotgun (WGS) entry which is preliminary data.</text>
</comment>
<dbReference type="AlphaFoldDB" id="A0A645CFS0"/>
<dbReference type="PANTHER" id="PTHR35011:SF2">
    <property type="entry name" value="2,3-DIKETO-L-GULONATE TRAP TRANSPORTER SMALL PERMEASE PROTEIN YIAM"/>
    <property type="match status" value="1"/>
</dbReference>
<evidence type="ECO:0000256" key="4">
    <source>
        <dbReference type="ARBA" id="ARBA00022519"/>
    </source>
</evidence>
<evidence type="ECO:0000256" key="6">
    <source>
        <dbReference type="ARBA" id="ARBA00022989"/>
    </source>
</evidence>
<feature type="transmembrane region" description="Helical" evidence="8">
    <location>
        <begin position="21"/>
        <end position="43"/>
    </location>
</feature>
<dbReference type="GO" id="GO:0005886">
    <property type="term" value="C:plasma membrane"/>
    <property type="evidence" value="ECO:0007669"/>
    <property type="project" value="UniProtKB-SubCell"/>
</dbReference>
<keyword evidence="4" id="KW-0997">Cell inner membrane</keyword>
<gene>
    <name evidence="10" type="primary">siaT_26</name>
    <name evidence="10" type="ORF">SDC9_122722</name>
</gene>
<feature type="domain" description="Tripartite ATP-independent periplasmic transporters DctQ component" evidence="9">
    <location>
        <begin position="33"/>
        <end position="160"/>
    </location>
</feature>
<evidence type="ECO:0000256" key="1">
    <source>
        <dbReference type="ARBA" id="ARBA00004429"/>
    </source>
</evidence>
<dbReference type="PANTHER" id="PTHR35011">
    <property type="entry name" value="2,3-DIKETO-L-GULONATE TRAP TRANSPORTER SMALL PERMEASE PROTEIN YIAM"/>
    <property type="match status" value="1"/>
</dbReference>
<dbReference type="Pfam" id="PF04290">
    <property type="entry name" value="DctQ"/>
    <property type="match status" value="1"/>
</dbReference>
<proteinExistence type="predicted"/>
<evidence type="ECO:0000259" key="9">
    <source>
        <dbReference type="Pfam" id="PF04290"/>
    </source>
</evidence>
<keyword evidence="6 8" id="KW-1133">Transmembrane helix</keyword>
<feature type="transmembrane region" description="Helical" evidence="8">
    <location>
        <begin position="136"/>
        <end position="161"/>
    </location>
</feature>
<evidence type="ECO:0000256" key="3">
    <source>
        <dbReference type="ARBA" id="ARBA00022475"/>
    </source>
</evidence>
<reference evidence="10" key="1">
    <citation type="submission" date="2019-08" db="EMBL/GenBank/DDBJ databases">
        <authorList>
            <person name="Kucharzyk K."/>
            <person name="Murdoch R.W."/>
            <person name="Higgins S."/>
            <person name="Loffler F."/>
        </authorList>
    </citation>
    <scope>NUCLEOTIDE SEQUENCE</scope>
</reference>
<dbReference type="GO" id="GO:0015740">
    <property type="term" value="P:C4-dicarboxylate transport"/>
    <property type="evidence" value="ECO:0007669"/>
    <property type="project" value="TreeGrafter"/>
</dbReference>
<dbReference type="InterPro" id="IPR055348">
    <property type="entry name" value="DctQ"/>
</dbReference>
<keyword evidence="7 8" id="KW-0472">Membrane</keyword>
<name>A0A645CFS0_9ZZZZ</name>
<accession>A0A645CFS0</accession>
<evidence type="ECO:0000256" key="2">
    <source>
        <dbReference type="ARBA" id="ARBA00022448"/>
    </source>
</evidence>
<dbReference type="InterPro" id="IPR007387">
    <property type="entry name" value="TRAP_DctQ"/>
</dbReference>
<comment type="subcellular location">
    <subcellularLocation>
        <location evidence="1">Cell inner membrane</location>
        <topology evidence="1">Multi-pass membrane protein</topology>
    </subcellularLocation>
</comment>
<evidence type="ECO:0000256" key="8">
    <source>
        <dbReference type="SAM" id="Phobius"/>
    </source>
</evidence>
<keyword evidence="2" id="KW-0813">Transport</keyword>
<protein>
    <submittedName>
        <fullName evidence="10">Sialic acid TRAP transporter permease protein SiaT</fullName>
    </submittedName>
</protein>
<sequence length="170" mass="19321">MCLPPLLEFSMKRINEVISKLEYQVGTVMLISIVVLVFASAVLRLFDLPIVWSVDASQLMFVWISMIGADLALKKRSHMGVDLLVRSFPAKLQKVIALISYILCGAFIVFIAYWGIRLCILNYLRTYQTLKISYSFATAAIPTIALCMFSSLLEQVIDLLLHWKDTQRVQ</sequence>
<dbReference type="GO" id="GO:0022857">
    <property type="term" value="F:transmembrane transporter activity"/>
    <property type="evidence" value="ECO:0007669"/>
    <property type="project" value="TreeGrafter"/>
</dbReference>
<keyword evidence="3" id="KW-1003">Cell membrane</keyword>
<keyword evidence="5 8" id="KW-0812">Transmembrane</keyword>
<dbReference type="EMBL" id="VSSQ01026819">
    <property type="protein sequence ID" value="MPM75728.1"/>
    <property type="molecule type" value="Genomic_DNA"/>
</dbReference>